<feature type="domain" description="FAD-binding" evidence="5">
    <location>
        <begin position="35"/>
        <end position="418"/>
    </location>
</feature>
<evidence type="ECO:0000256" key="3">
    <source>
        <dbReference type="ARBA" id="ARBA00022827"/>
    </source>
</evidence>
<gene>
    <name evidence="6" type="ORF">IHE29_12035</name>
</gene>
<comment type="cofactor">
    <cofactor evidence="1">
        <name>FAD</name>
        <dbReference type="ChEBI" id="CHEBI:57692"/>
    </cofactor>
</comment>
<dbReference type="InterPro" id="IPR050641">
    <property type="entry name" value="RIFMO-like"/>
</dbReference>
<dbReference type="PANTHER" id="PTHR43004:SF19">
    <property type="entry name" value="BINDING MONOOXYGENASE, PUTATIVE (JCVI)-RELATED"/>
    <property type="match status" value="1"/>
</dbReference>
<evidence type="ECO:0000256" key="1">
    <source>
        <dbReference type="ARBA" id="ARBA00001974"/>
    </source>
</evidence>
<dbReference type="Gene3D" id="3.50.50.60">
    <property type="entry name" value="FAD/NAD(P)-binding domain"/>
    <property type="match status" value="2"/>
</dbReference>
<evidence type="ECO:0000256" key="2">
    <source>
        <dbReference type="ARBA" id="ARBA00022630"/>
    </source>
</evidence>
<evidence type="ECO:0000259" key="5">
    <source>
        <dbReference type="Pfam" id="PF01494"/>
    </source>
</evidence>
<evidence type="ECO:0000256" key="4">
    <source>
        <dbReference type="SAM" id="MobiDB-lite"/>
    </source>
</evidence>
<keyword evidence="7" id="KW-1185">Reference proteome</keyword>
<dbReference type="SUPFAM" id="SSF51905">
    <property type="entry name" value="FAD/NAD(P)-binding domain"/>
    <property type="match status" value="1"/>
</dbReference>
<evidence type="ECO:0000313" key="6">
    <source>
        <dbReference type="EMBL" id="WXK39950.1"/>
    </source>
</evidence>
<accession>A0ABZ2PYP0</accession>
<reference evidence="6 7" key="1">
    <citation type="submission" date="2020-09" db="EMBL/GenBank/DDBJ databases">
        <title>Genome sequences of Mycetohabitans spp.</title>
        <authorList>
            <person name="Carter M.E."/>
            <person name="Carpenter S.C.D."/>
            <person name="Bogdanove A.J."/>
        </authorList>
    </citation>
    <scope>NUCLEOTIDE SEQUENCE [LARGE SCALE GENOMIC DNA]</scope>
    <source>
        <strain evidence="6 7">B12</strain>
    </source>
</reference>
<dbReference type="InterPro" id="IPR002938">
    <property type="entry name" value="FAD-bd"/>
</dbReference>
<keyword evidence="3" id="KW-0274">FAD</keyword>
<name>A0ABZ2PYP0_9BURK</name>
<organism evidence="6 7">
    <name type="scientific">Mycetohabitans rhizoxinica</name>
    <dbReference type="NCBI Taxonomy" id="412963"/>
    <lineage>
        <taxon>Bacteria</taxon>
        <taxon>Pseudomonadati</taxon>
        <taxon>Pseudomonadota</taxon>
        <taxon>Betaproteobacteria</taxon>
        <taxon>Burkholderiales</taxon>
        <taxon>Burkholderiaceae</taxon>
        <taxon>Mycetohabitans</taxon>
    </lineage>
</organism>
<dbReference type="Gene3D" id="3.40.30.120">
    <property type="match status" value="1"/>
</dbReference>
<sequence length="634" mass="69271">MLSRCRMGSAAEWSKLNRTAVMECSMAHSSLQPPQVLIVGAGPTGLAAAMSLARAGIAVRVIDRAPCPATTSRAIGIQARTLELFELHRVVEPFIEIGHRGRAAHLYSNGQTLLRLDFDPLQTRYPYLLFVDQSQTERILAEHLHTLGMDIERGVELIGLQQDVAGVDATLRLPDGRVQTQRVRYLVGADGAHSTVRHLLGVAFAGETLDQSFLLADLRVDWTLPVDEFQLFATADGLAGVFPLGGDRYRLIADRPPLGAAHQAAVRTGLLPATSAPAAGAGMQRERRRAGDYPAQLDDVEDRQRGTDDGNGPSLDECQQWVERRIHVPVRLSQLAWSSYFHIHSRMVARLRTGNVFLAGDAAHVHSPAGAQGMNTGIHEALNLGWKLAQVLNGGAPDHLLETYHLERNPIERGVLRQTSFATHLVEADHGVLRLVRDRLMPLIASLGPVRDAARRAVSELAIQYRRSPLTLECPLDGGVRAGERAPDALVHVMDGPLGQVPYVARLFDLYDPASFTLLMLVSADDDESRAREEAGALGGFAAKVEALLRARVRTWRVSDTQQPCDVAGETASSLAFSYGRTRPCFYLVRPDGYVATRGRLLSDAPALLRYCEDWFGALPQTQRAGEPTEASPR</sequence>
<feature type="region of interest" description="Disordered" evidence="4">
    <location>
        <begin position="275"/>
        <end position="316"/>
    </location>
</feature>
<dbReference type="InterPro" id="IPR036188">
    <property type="entry name" value="FAD/NAD-bd_sf"/>
</dbReference>
<dbReference type="Pfam" id="PF01494">
    <property type="entry name" value="FAD_binding_3"/>
    <property type="match status" value="1"/>
</dbReference>
<keyword evidence="2" id="KW-0285">Flavoprotein</keyword>
<dbReference type="EMBL" id="CP062176">
    <property type="protein sequence ID" value="WXK39950.1"/>
    <property type="molecule type" value="Genomic_DNA"/>
</dbReference>
<protein>
    <submittedName>
        <fullName evidence="6">FAD-dependent oxidoreductase</fullName>
    </submittedName>
</protein>
<dbReference type="PRINTS" id="PR00420">
    <property type="entry name" value="RNGMNOXGNASE"/>
</dbReference>
<dbReference type="Proteomes" id="UP001493153">
    <property type="component" value="Chromosome"/>
</dbReference>
<proteinExistence type="predicted"/>
<dbReference type="Gene3D" id="3.30.9.10">
    <property type="entry name" value="D-Amino Acid Oxidase, subunit A, domain 2"/>
    <property type="match status" value="1"/>
</dbReference>
<dbReference type="PANTHER" id="PTHR43004">
    <property type="entry name" value="TRK SYSTEM POTASSIUM UPTAKE PROTEIN"/>
    <property type="match status" value="1"/>
</dbReference>
<evidence type="ECO:0000313" key="7">
    <source>
        <dbReference type="Proteomes" id="UP001493153"/>
    </source>
</evidence>